<organism evidence="2 3">
    <name type="scientific">Butyricicoccus pullicaecorum</name>
    <dbReference type="NCBI Taxonomy" id="501571"/>
    <lineage>
        <taxon>Bacteria</taxon>
        <taxon>Bacillati</taxon>
        <taxon>Bacillota</taxon>
        <taxon>Clostridia</taxon>
        <taxon>Eubacteriales</taxon>
        <taxon>Butyricicoccaceae</taxon>
        <taxon>Butyricicoccus</taxon>
    </lineage>
</organism>
<dbReference type="PANTHER" id="PTHR34448:SF1">
    <property type="entry name" value="BLL6088 PROTEIN"/>
    <property type="match status" value="1"/>
</dbReference>
<reference evidence="3" key="1">
    <citation type="submission" date="2017-04" db="EMBL/GenBank/DDBJ databases">
        <title>Function of individual gut microbiota members based on whole genome sequencing of pure cultures obtained from chicken caecum.</title>
        <authorList>
            <person name="Medvecky M."/>
            <person name="Cejkova D."/>
            <person name="Polansky O."/>
            <person name="Karasova D."/>
            <person name="Kubasova T."/>
            <person name="Cizek A."/>
            <person name="Rychlik I."/>
        </authorList>
    </citation>
    <scope>NUCLEOTIDE SEQUENCE [LARGE SCALE GENOMIC DNA]</scope>
    <source>
        <strain evidence="3">An180</strain>
    </source>
</reference>
<proteinExistence type="predicted"/>
<sequence>MNPLLQNAADKLIREIFAVQPGETVVITADDDSDAAVVQAVYESAHAVGAHPLKVQMPTPRGVGKAADPDLALDALSGMLLHADVWIEFNHQWLLYSTPFERAEAQNKKLRYMCLVDFNEALMIRTIGQVETAQLRDFMLAVTERTKNAKHMRVTTPAGCDVSFEIEPKHYTACDCGDASKPGIHMLTGQINVVPRFGTIQGKIVFDGSVTPPFGRIPDAPICLTIENSVITEVTGGEDAAVFRKHLESFEDTGMFKLAHIAYGFNPGAILTGNIVEDERIWGSTEWGIGYVSPFDAPPHGQDAKSHCDGICLNSSVWLDGVQIMDEGKIVEKALAALVPPLPNR</sequence>
<evidence type="ECO:0000256" key="1">
    <source>
        <dbReference type="ARBA" id="ARBA00022723"/>
    </source>
</evidence>
<dbReference type="Gene3D" id="3.40.1830.10">
    <property type="entry name" value="Thermophilic metalloprotease (M29)"/>
    <property type="match status" value="1"/>
</dbReference>
<keyword evidence="2" id="KW-0378">Hydrolase</keyword>
<dbReference type="SUPFAM" id="SSF144052">
    <property type="entry name" value="Thermophilic metalloprotease-like"/>
    <property type="match status" value="1"/>
</dbReference>
<dbReference type="Proteomes" id="UP000195897">
    <property type="component" value="Unassembled WGS sequence"/>
</dbReference>
<dbReference type="InterPro" id="IPR052170">
    <property type="entry name" value="M29_Exopeptidase"/>
</dbReference>
<dbReference type="AlphaFoldDB" id="A0A1Y4LBL0"/>
<comment type="caution">
    <text evidence="2">The sequence shown here is derived from an EMBL/GenBank/DDBJ whole genome shotgun (WGS) entry which is preliminary data.</text>
</comment>
<dbReference type="InterPro" id="IPR058739">
    <property type="entry name" value="NicX"/>
</dbReference>
<keyword evidence="2" id="KW-0645">Protease</keyword>
<name>A0A1Y4LBL0_9FIRM</name>
<gene>
    <name evidence="2" type="ORF">B5F17_02595</name>
</gene>
<dbReference type="RefSeq" id="WP_087370461.1">
    <property type="nucleotide sequence ID" value="NZ_NFKK01000002.1"/>
</dbReference>
<protein>
    <submittedName>
        <fullName evidence="2">Leucyl aminopeptidase</fullName>
    </submittedName>
</protein>
<dbReference type="InterPro" id="IPR035097">
    <property type="entry name" value="M29_N-terminal"/>
</dbReference>
<evidence type="ECO:0000313" key="2">
    <source>
        <dbReference type="EMBL" id="OUP54117.1"/>
    </source>
</evidence>
<accession>A0A1Y4LBL0</accession>
<dbReference type="GO" id="GO:0004177">
    <property type="term" value="F:aminopeptidase activity"/>
    <property type="evidence" value="ECO:0007669"/>
    <property type="project" value="UniProtKB-KW"/>
</dbReference>
<keyword evidence="2" id="KW-0031">Aminopeptidase</keyword>
<dbReference type="Pfam" id="PF26233">
    <property type="entry name" value="NicX"/>
    <property type="match status" value="1"/>
</dbReference>
<dbReference type="GO" id="GO:0046872">
    <property type="term" value="F:metal ion binding"/>
    <property type="evidence" value="ECO:0007669"/>
    <property type="project" value="UniProtKB-KW"/>
</dbReference>
<dbReference type="PANTHER" id="PTHR34448">
    <property type="entry name" value="AMINOPEPTIDASE"/>
    <property type="match status" value="1"/>
</dbReference>
<keyword evidence="1" id="KW-0479">Metal-binding</keyword>
<dbReference type="EMBL" id="NFKK01000002">
    <property type="protein sequence ID" value="OUP54117.1"/>
    <property type="molecule type" value="Genomic_DNA"/>
</dbReference>
<evidence type="ECO:0000313" key="3">
    <source>
        <dbReference type="Proteomes" id="UP000195897"/>
    </source>
</evidence>